<dbReference type="Proteomes" id="UP001210231">
    <property type="component" value="Unassembled WGS sequence"/>
</dbReference>
<evidence type="ECO:0000313" key="1">
    <source>
        <dbReference type="EMBL" id="MDA3614369.1"/>
    </source>
</evidence>
<keyword evidence="2" id="KW-1185">Reference proteome</keyword>
<gene>
    <name evidence="1" type="ORF">O3P16_06085</name>
</gene>
<accession>A0ABT4UID7</accession>
<organism evidence="1 2">
    <name type="scientific">Polluticaenibacter yanchengensis</name>
    <dbReference type="NCBI Taxonomy" id="3014562"/>
    <lineage>
        <taxon>Bacteria</taxon>
        <taxon>Pseudomonadati</taxon>
        <taxon>Bacteroidota</taxon>
        <taxon>Chitinophagia</taxon>
        <taxon>Chitinophagales</taxon>
        <taxon>Chitinophagaceae</taxon>
        <taxon>Polluticaenibacter</taxon>
    </lineage>
</organism>
<proteinExistence type="predicted"/>
<evidence type="ECO:0000313" key="2">
    <source>
        <dbReference type="Proteomes" id="UP001210231"/>
    </source>
</evidence>
<reference evidence="1 2" key="1">
    <citation type="submission" date="2022-12" db="EMBL/GenBank/DDBJ databases">
        <title>Chitinophagaceae gen. sp. nov., a new member of the family Chitinophagaceae, isolated from soil in a chemical factory.</title>
        <authorList>
            <person name="Ke Z."/>
        </authorList>
    </citation>
    <scope>NUCLEOTIDE SEQUENCE [LARGE SCALE GENOMIC DNA]</scope>
    <source>
        <strain evidence="1 2">LY-5</strain>
    </source>
</reference>
<protein>
    <submittedName>
        <fullName evidence="1">Uncharacterized protein</fullName>
    </submittedName>
</protein>
<dbReference type="RefSeq" id="WP_407030697.1">
    <property type="nucleotide sequence ID" value="NZ_JAQGEF010000005.1"/>
</dbReference>
<name>A0ABT4UID7_9BACT</name>
<dbReference type="EMBL" id="JAQGEF010000005">
    <property type="protein sequence ID" value="MDA3614369.1"/>
    <property type="molecule type" value="Genomic_DNA"/>
</dbReference>
<sequence>MLELTNKSEWKKVDSPFLNSENIPALIEQIKQTWDSDILQELTSEYMYHQGSLYESTFAAFPHLIAICEASHDHSFRFDTLLNLSITLSEFGGDAELNSIFKSSKCKEEVVHEIKQSFKNSLKKLNPIALSLMEQVQEKEEDEKRYFLLALAVANHIYKVSSILWRYSTNEEYECCCPECEEPLILWNEKGRLVLYTEDPVFKKNQKKYPVEPTLLQESAFSKTIAAGKNYEWLSYYIHALNIDSMKTTINYLFGKTTCPYCKTGFDIFDNLSE</sequence>
<comment type="caution">
    <text evidence="1">The sequence shown here is derived from an EMBL/GenBank/DDBJ whole genome shotgun (WGS) entry which is preliminary data.</text>
</comment>